<keyword evidence="2" id="KW-0819">tRNA processing</keyword>
<dbReference type="Proteomes" id="UP000044841">
    <property type="component" value="Unassembled WGS sequence"/>
</dbReference>
<gene>
    <name evidence="4" type="ORF">RSOLAG22IIIB_01743</name>
</gene>
<evidence type="ECO:0000256" key="1">
    <source>
        <dbReference type="ARBA" id="ARBA00006091"/>
    </source>
</evidence>
<dbReference type="PANTHER" id="PTHR28582">
    <property type="entry name" value="TRNA-SPLICING ENDONUCLEASE SUBUNIT SEN15"/>
    <property type="match status" value="1"/>
</dbReference>
<comment type="similarity">
    <text evidence="1">Belongs to the SEN15 family.</text>
</comment>
<proteinExistence type="inferred from homology"/>
<evidence type="ECO:0000313" key="5">
    <source>
        <dbReference type="Proteomes" id="UP000044841"/>
    </source>
</evidence>
<dbReference type="SUPFAM" id="SSF53032">
    <property type="entry name" value="tRNA-intron endonuclease catalytic domain-like"/>
    <property type="match status" value="1"/>
</dbReference>
<sequence length="120" mass="13682">MEQHPSFSILREYIQKYPKSRGAVYQAYNDILYAQQWTEVQVMDAPKVERAIISGTRPEQKHRSYVVPCALHEGLSIDWISKAFQGLSNSEELDAYLGVVSDDSSIVYYKITPGIVKPKN</sequence>
<evidence type="ECO:0000313" key="4">
    <source>
        <dbReference type="EMBL" id="CUA75101.1"/>
    </source>
</evidence>
<dbReference type="InterPro" id="IPR018593">
    <property type="entry name" value="tRNA-endonuc_su_Sen15"/>
</dbReference>
<dbReference type="InterPro" id="IPR011856">
    <property type="entry name" value="tRNA_endonuc-like_dom_sf"/>
</dbReference>
<dbReference type="Pfam" id="PF09631">
    <property type="entry name" value="Sen15"/>
    <property type="match status" value="1"/>
</dbReference>
<accession>A0A0K6G9E9</accession>
<keyword evidence="5" id="KW-1185">Reference proteome</keyword>
<dbReference type="EMBL" id="CYGV01001511">
    <property type="protein sequence ID" value="CUA75101.1"/>
    <property type="molecule type" value="Genomic_DNA"/>
</dbReference>
<reference evidence="4 5" key="1">
    <citation type="submission" date="2015-07" db="EMBL/GenBank/DDBJ databases">
        <authorList>
            <person name="Noorani M."/>
        </authorList>
    </citation>
    <scope>NUCLEOTIDE SEQUENCE [LARGE SCALE GENOMIC DNA]</scope>
    <source>
        <strain evidence="4">BBA 69670</strain>
    </source>
</reference>
<dbReference type="InterPro" id="IPR036167">
    <property type="entry name" value="tRNA_intron_Endo_cat-like_sf"/>
</dbReference>
<feature type="domain" description="tRNA-splicing endonuclease subunit Sen15" evidence="3">
    <location>
        <begin position="26"/>
        <end position="119"/>
    </location>
</feature>
<evidence type="ECO:0000256" key="2">
    <source>
        <dbReference type="ARBA" id="ARBA00022694"/>
    </source>
</evidence>
<dbReference type="GO" id="GO:0006388">
    <property type="term" value="P:tRNA splicing, via endonucleolytic cleavage and ligation"/>
    <property type="evidence" value="ECO:0007669"/>
    <property type="project" value="InterPro"/>
</dbReference>
<dbReference type="PANTHER" id="PTHR28582:SF1">
    <property type="entry name" value="TRNA-SPLICING ENDONUCLEASE SUBUNIT SEN15"/>
    <property type="match status" value="1"/>
</dbReference>
<evidence type="ECO:0000259" key="3">
    <source>
        <dbReference type="Pfam" id="PF09631"/>
    </source>
</evidence>
<dbReference type="AlphaFoldDB" id="A0A0K6G9E9"/>
<dbReference type="GO" id="GO:0003676">
    <property type="term" value="F:nucleic acid binding"/>
    <property type="evidence" value="ECO:0007669"/>
    <property type="project" value="InterPro"/>
</dbReference>
<dbReference type="Gene3D" id="3.40.1350.10">
    <property type="match status" value="1"/>
</dbReference>
<dbReference type="GO" id="GO:0005634">
    <property type="term" value="C:nucleus"/>
    <property type="evidence" value="ECO:0007669"/>
    <property type="project" value="UniProtKB-ARBA"/>
</dbReference>
<protein>
    <recommendedName>
        <fullName evidence="3">tRNA-splicing endonuclease subunit Sen15 domain-containing protein</fullName>
    </recommendedName>
</protein>
<organism evidence="4 5">
    <name type="scientific">Rhizoctonia solani</name>
    <dbReference type="NCBI Taxonomy" id="456999"/>
    <lineage>
        <taxon>Eukaryota</taxon>
        <taxon>Fungi</taxon>
        <taxon>Dikarya</taxon>
        <taxon>Basidiomycota</taxon>
        <taxon>Agaricomycotina</taxon>
        <taxon>Agaricomycetes</taxon>
        <taxon>Cantharellales</taxon>
        <taxon>Ceratobasidiaceae</taxon>
        <taxon>Rhizoctonia</taxon>
    </lineage>
</organism>
<name>A0A0K6G9E9_9AGAM</name>